<evidence type="ECO:0000313" key="3">
    <source>
        <dbReference type="Proteomes" id="UP000605848"/>
    </source>
</evidence>
<keyword evidence="3" id="KW-1185">Reference proteome</keyword>
<proteinExistence type="predicted"/>
<dbReference type="AlphaFoldDB" id="A0A937D2I4"/>
<dbReference type="Proteomes" id="UP000605848">
    <property type="component" value="Unassembled WGS sequence"/>
</dbReference>
<dbReference type="RefSeq" id="WP_202065949.1">
    <property type="nucleotide sequence ID" value="NZ_JAEQMY010000160.1"/>
</dbReference>
<name>A0A937D2I4_9HYPH</name>
<sequence length="66" mass="7503">MEKHLEQRVRERAYEMWESEGRCGDPEDHWARAEQELKNAGTLQGQDAAGAKTPDDTIIDELGDFA</sequence>
<protein>
    <submittedName>
        <fullName evidence="2">DUF2934 domain-containing protein</fullName>
    </submittedName>
</protein>
<evidence type="ECO:0000313" key="2">
    <source>
        <dbReference type="EMBL" id="MBL0408181.1"/>
    </source>
</evidence>
<accession>A0A937D2I4</accession>
<evidence type="ECO:0000256" key="1">
    <source>
        <dbReference type="SAM" id="MobiDB-lite"/>
    </source>
</evidence>
<comment type="caution">
    <text evidence="2">The sequence shown here is derived from an EMBL/GenBank/DDBJ whole genome shotgun (WGS) entry which is preliminary data.</text>
</comment>
<organism evidence="2 3">
    <name type="scientific">Microvirga aerilata</name>
    <dbReference type="NCBI Taxonomy" id="670292"/>
    <lineage>
        <taxon>Bacteria</taxon>
        <taxon>Pseudomonadati</taxon>
        <taxon>Pseudomonadota</taxon>
        <taxon>Alphaproteobacteria</taxon>
        <taxon>Hyphomicrobiales</taxon>
        <taxon>Methylobacteriaceae</taxon>
        <taxon>Microvirga</taxon>
    </lineage>
</organism>
<reference evidence="2" key="1">
    <citation type="submission" date="2021-01" db="EMBL/GenBank/DDBJ databases">
        <title>Microvirga sp.</title>
        <authorList>
            <person name="Kim M.K."/>
        </authorList>
    </citation>
    <scope>NUCLEOTIDE SEQUENCE</scope>
    <source>
        <strain evidence="2">5420S-16</strain>
    </source>
</reference>
<gene>
    <name evidence="2" type="ORF">JKG68_30305</name>
</gene>
<feature type="region of interest" description="Disordered" evidence="1">
    <location>
        <begin position="36"/>
        <end position="66"/>
    </location>
</feature>
<feature type="compositionally biased region" description="Acidic residues" evidence="1">
    <location>
        <begin position="57"/>
        <end position="66"/>
    </location>
</feature>
<dbReference type="EMBL" id="JAEQMY010000160">
    <property type="protein sequence ID" value="MBL0408181.1"/>
    <property type="molecule type" value="Genomic_DNA"/>
</dbReference>
<dbReference type="Pfam" id="PF11154">
    <property type="entry name" value="DUF2934"/>
    <property type="match status" value="1"/>
</dbReference>
<dbReference type="InterPro" id="IPR021327">
    <property type="entry name" value="DUF2934"/>
</dbReference>